<dbReference type="PROSITE" id="PS51296">
    <property type="entry name" value="RIESKE"/>
    <property type="match status" value="1"/>
</dbReference>
<dbReference type="EnsemblProtists" id="EOD29933">
    <property type="protein sequence ID" value="EOD29933"/>
    <property type="gene ID" value="EMIHUDRAFT_233321"/>
</dbReference>
<dbReference type="GeneID" id="17275207"/>
<dbReference type="KEGG" id="ehx:EMIHUDRAFT_233321"/>
<dbReference type="HOGENOM" id="CLU_1362625_0_0_1"/>
<dbReference type="SUPFAM" id="SSF50022">
    <property type="entry name" value="ISP domain"/>
    <property type="match status" value="1"/>
</dbReference>
<feature type="region of interest" description="Disordered" evidence="6">
    <location>
        <begin position="50"/>
        <end position="89"/>
    </location>
</feature>
<evidence type="ECO:0000313" key="8">
    <source>
        <dbReference type="EnsemblProtists" id="EOD29933"/>
    </source>
</evidence>
<dbReference type="InterPro" id="IPR036922">
    <property type="entry name" value="Rieske_2Fe-2S_sf"/>
</dbReference>
<dbReference type="GO" id="GO:0051537">
    <property type="term" value="F:2 iron, 2 sulfur cluster binding"/>
    <property type="evidence" value="ECO:0007669"/>
    <property type="project" value="UniProtKB-KW"/>
</dbReference>
<protein>
    <recommendedName>
        <fullName evidence="7">Rieske domain-containing protein</fullName>
    </recommendedName>
</protein>
<sequence length="201" mass="20933">MALSVDAFDHLVNELQSELFSDDLQPPRAARGTWTHARLLAFFESGGVDGCDEDSSEVGSEGIGEDGGEGIGEDGSSPPPGFVPLPGVSEPADGAAVAAALDDGRRVAVFSSGGDLYAVDADCPHMGVGLEEGDIEDLGSGPCVVCPWHGWSFELRSGYCELMDSYMLRAYDVLALPDGSLCVSSASRPPPEPPSGRDEID</sequence>
<keyword evidence="4" id="KW-0411">Iron-sulfur</keyword>
<keyword evidence="9" id="KW-1185">Reference proteome</keyword>
<dbReference type="PANTHER" id="PTHR21496">
    <property type="entry name" value="FERREDOXIN-RELATED"/>
    <property type="match status" value="1"/>
</dbReference>
<feature type="region of interest" description="Disordered" evidence="6">
    <location>
        <begin position="182"/>
        <end position="201"/>
    </location>
</feature>
<comment type="cofactor">
    <cofactor evidence="5">
        <name>[2Fe-2S] cluster</name>
        <dbReference type="ChEBI" id="CHEBI:190135"/>
    </cofactor>
</comment>
<dbReference type="Gene3D" id="2.102.10.10">
    <property type="entry name" value="Rieske [2Fe-2S] iron-sulphur domain"/>
    <property type="match status" value="1"/>
</dbReference>
<evidence type="ECO:0000256" key="4">
    <source>
        <dbReference type="ARBA" id="ARBA00023014"/>
    </source>
</evidence>
<dbReference type="eggNOG" id="ENOG502SEKJ">
    <property type="taxonomic scope" value="Eukaryota"/>
</dbReference>
<reference evidence="8" key="2">
    <citation type="submission" date="2024-10" db="UniProtKB">
        <authorList>
            <consortium name="EnsemblProtists"/>
        </authorList>
    </citation>
    <scope>IDENTIFICATION</scope>
</reference>
<keyword evidence="3" id="KW-0408">Iron</keyword>
<name>A0A0D3K2E8_EMIH1</name>
<keyword evidence="2" id="KW-0479">Metal-binding</keyword>
<evidence type="ECO:0000256" key="1">
    <source>
        <dbReference type="ARBA" id="ARBA00022714"/>
    </source>
</evidence>
<dbReference type="PaxDb" id="2903-EOD29933"/>
<dbReference type="AlphaFoldDB" id="A0A0D3K2E8"/>
<dbReference type="CDD" id="cd03467">
    <property type="entry name" value="Rieske"/>
    <property type="match status" value="1"/>
</dbReference>
<keyword evidence="1" id="KW-0001">2Fe-2S</keyword>
<evidence type="ECO:0000256" key="5">
    <source>
        <dbReference type="ARBA" id="ARBA00034078"/>
    </source>
</evidence>
<dbReference type="Pfam" id="PF00355">
    <property type="entry name" value="Rieske"/>
    <property type="match status" value="1"/>
</dbReference>
<dbReference type="PANTHER" id="PTHR21496:SF0">
    <property type="entry name" value="RIESKE DOMAIN-CONTAINING PROTEIN"/>
    <property type="match status" value="1"/>
</dbReference>
<dbReference type="RefSeq" id="XP_005782362.1">
    <property type="nucleotide sequence ID" value="XM_005782305.1"/>
</dbReference>
<proteinExistence type="predicted"/>
<dbReference type="Proteomes" id="UP000013827">
    <property type="component" value="Unassembled WGS sequence"/>
</dbReference>
<organism evidence="8 9">
    <name type="scientific">Emiliania huxleyi (strain CCMP1516)</name>
    <dbReference type="NCBI Taxonomy" id="280463"/>
    <lineage>
        <taxon>Eukaryota</taxon>
        <taxon>Haptista</taxon>
        <taxon>Haptophyta</taxon>
        <taxon>Prymnesiophyceae</taxon>
        <taxon>Isochrysidales</taxon>
        <taxon>Noelaerhabdaceae</taxon>
        <taxon>Emiliania</taxon>
    </lineage>
</organism>
<evidence type="ECO:0000256" key="2">
    <source>
        <dbReference type="ARBA" id="ARBA00022723"/>
    </source>
</evidence>
<evidence type="ECO:0000256" key="6">
    <source>
        <dbReference type="SAM" id="MobiDB-lite"/>
    </source>
</evidence>
<accession>A0A0D3K2E8</accession>
<feature type="compositionally biased region" description="Acidic residues" evidence="6">
    <location>
        <begin position="63"/>
        <end position="72"/>
    </location>
</feature>
<reference evidence="9" key="1">
    <citation type="journal article" date="2013" name="Nature">
        <title>Pan genome of the phytoplankton Emiliania underpins its global distribution.</title>
        <authorList>
            <person name="Read B.A."/>
            <person name="Kegel J."/>
            <person name="Klute M.J."/>
            <person name="Kuo A."/>
            <person name="Lefebvre S.C."/>
            <person name="Maumus F."/>
            <person name="Mayer C."/>
            <person name="Miller J."/>
            <person name="Monier A."/>
            <person name="Salamov A."/>
            <person name="Young J."/>
            <person name="Aguilar M."/>
            <person name="Claverie J.M."/>
            <person name="Frickenhaus S."/>
            <person name="Gonzalez K."/>
            <person name="Herman E.K."/>
            <person name="Lin Y.C."/>
            <person name="Napier J."/>
            <person name="Ogata H."/>
            <person name="Sarno A.F."/>
            <person name="Shmutz J."/>
            <person name="Schroeder D."/>
            <person name="de Vargas C."/>
            <person name="Verret F."/>
            <person name="von Dassow P."/>
            <person name="Valentin K."/>
            <person name="Van de Peer Y."/>
            <person name="Wheeler G."/>
            <person name="Dacks J.B."/>
            <person name="Delwiche C.F."/>
            <person name="Dyhrman S.T."/>
            <person name="Glockner G."/>
            <person name="John U."/>
            <person name="Richards T."/>
            <person name="Worden A.Z."/>
            <person name="Zhang X."/>
            <person name="Grigoriev I.V."/>
            <person name="Allen A.E."/>
            <person name="Bidle K."/>
            <person name="Borodovsky M."/>
            <person name="Bowler C."/>
            <person name="Brownlee C."/>
            <person name="Cock J.M."/>
            <person name="Elias M."/>
            <person name="Gladyshev V.N."/>
            <person name="Groth M."/>
            <person name="Guda C."/>
            <person name="Hadaegh A."/>
            <person name="Iglesias-Rodriguez M.D."/>
            <person name="Jenkins J."/>
            <person name="Jones B.M."/>
            <person name="Lawson T."/>
            <person name="Leese F."/>
            <person name="Lindquist E."/>
            <person name="Lobanov A."/>
            <person name="Lomsadze A."/>
            <person name="Malik S.B."/>
            <person name="Marsh M.E."/>
            <person name="Mackinder L."/>
            <person name="Mock T."/>
            <person name="Mueller-Roeber B."/>
            <person name="Pagarete A."/>
            <person name="Parker M."/>
            <person name="Probert I."/>
            <person name="Quesneville H."/>
            <person name="Raines C."/>
            <person name="Rensing S.A."/>
            <person name="Riano-Pachon D.M."/>
            <person name="Richier S."/>
            <person name="Rokitta S."/>
            <person name="Shiraiwa Y."/>
            <person name="Soanes D.M."/>
            <person name="van der Giezen M."/>
            <person name="Wahlund T.M."/>
            <person name="Williams B."/>
            <person name="Wilson W."/>
            <person name="Wolfe G."/>
            <person name="Wurch L.L."/>
        </authorList>
    </citation>
    <scope>NUCLEOTIDE SEQUENCE</scope>
</reference>
<dbReference type="InterPro" id="IPR017941">
    <property type="entry name" value="Rieske_2Fe-2S"/>
</dbReference>
<evidence type="ECO:0000259" key="7">
    <source>
        <dbReference type="PROSITE" id="PS51296"/>
    </source>
</evidence>
<evidence type="ECO:0000313" key="9">
    <source>
        <dbReference type="Proteomes" id="UP000013827"/>
    </source>
</evidence>
<feature type="domain" description="Rieske" evidence="7">
    <location>
        <begin position="83"/>
        <end position="173"/>
    </location>
</feature>
<evidence type="ECO:0000256" key="3">
    <source>
        <dbReference type="ARBA" id="ARBA00023004"/>
    </source>
</evidence>
<dbReference type="GO" id="GO:0046872">
    <property type="term" value="F:metal ion binding"/>
    <property type="evidence" value="ECO:0007669"/>
    <property type="project" value="UniProtKB-KW"/>
</dbReference>